<sequence length="184" mass="20217">MPMKKDVLKVVAKSILGVITLLFSFGLFAQGQTNTPKLPNDFWRNVQFGGGIGLSIGSGYTDITIAPSAIYNINQIVSVGTAVQFGYISAKNDYTSTLYGASLIGLVNPIPQVQLSVELEEINVNTDYQYLGGNNTNTIWNTALYLGAGYRTGNVTVGVRYDVLFDYNNGYYSDPFMPFIRVYF</sequence>
<dbReference type="AlphaFoldDB" id="A0A930U543"/>
<organism evidence="1 2">
    <name type="scientific">Flavobacterium soyangense</name>
    <dbReference type="NCBI Taxonomy" id="2023265"/>
    <lineage>
        <taxon>Bacteria</taxon>
        <taxon>Pseudomonadati</taxon>
        <taxon>Bacteroidota</taxon>
        <taxon>Flavobacteriia</taxon>
        <taxon>Flavobacteriales</taxon>
        <taxon>Flavobacteriaceae</taxon>
        <taxon>Flavobacterium</taxon>
    </lineage>
</organism>
<evidence type="ECO:0008006" key="3">
    <source>
        <dbReference type="Google" id="ProtNLM"/>
    </source>
</evidence>
<comment type="caution">
    <text evidence="1">The sequence shown here is derived from an EMBL/GenBank/DDBJ whole genome shotgun (WGS) entry which is preliminary data.</text>
</comment>
<keyword evidence="2" id="KW-1185">Reference proteome</keyword>
<evidence type="ECO:0000313" key="1">
    <source>
        <dbReference type="EMBL" id="MBF2707038.1"/>
    </source>
</evidence>
<dbReference type="Proteomes" id="UP000646211">
    <property type="component" value="Unassembled WGS sequence"/>
</dbReference>
<protein>
    <recommendedName>
        <fullName evidence="3">Alpha-ketoglutarate decarboxylase</fullName>
    </recommendedName>
</protein>
<proteinExistence type="predicted"/>
<gene>
    <name evidence="1" type="ORF">IR213_00280</name>
</gene>
<reference evidence="1" key="1">
    <citation type="submission" date="2020-11" db="EMBL/GenBank/DDBJ databases">
        <title>Genome of Flavobacterium soyangense.</title>
        <authorList>
            <person name="Liu Q."/>
            <person name="Xin Y.-H."/>
        </authorList>
    </citation>
    <scope>NUCLEOTIDE SEQUENCE</scope>
    <source>
        <strain evidence="1">CGMCC 1.13493</strain>
    </source>
</reference>
<name>A0A930U543_9FLAO</name>
<dbReference type="EMBL" id="JADHEC010000001">
    <property type="protein sequence ID" value="MBF2707038.1"/>
    <property type="molecule type" value="Genomic_DNA"/>
</dbReference>
<accession>A0A930U543</accession>
<evidence type="ECO:0000313" key="2">
    <source>
        <dbReference type="Proteomes" id="UP000646211"/>
    </source>
</evidence>